<name>A0ABW1XL23_9ALTE</name>
<dbReference type="Gene3D" id="2.60.40.10">
    <property type="entry name" value="Immunoglobulins"/>
    <property type="match status" value="1"/>
</dbReference>
<organism evidence="1 2">
    <name type="scientific">Pseudobowmanella zhangzhouensis</name>
    <dbReference type="NCBI Taxonomy" id="1537679"/>
    <lineage>
        <taxon>Bacteria</taxon>
        <taxon>Pseudomonadati</taxon>
        <taxon>Pseudomonadota</taxon>
        <taxon>Gammaproteobacteria</taxon>
        <taxon>Alteromonadales</taxon>
        <taxon>Alteromonadaceae</taxon>
    </lineage>
</organism>
<dbReference type="Gene3D" id="2.60.40.3010">
    <property type="match status" value="1"/>
</dbReference>
<reference evidence="2" key="1">
    <citation type="journal article" date="2019" name="Int. J. Syst. Evol. Microbiol.">
        <title>The Global Catalogue of Microorganisms (GCM) 10K type strain sequencing project: providing services to taxonomists for standard genome sequencing and annotation.</title>
        <authorList>
            <consortium name="The Broad Institute Genomics Platform"/>
            <consortium name="The Broad Institute Genome Sequencing Center for Infectious Disease"/>
            <person name="Wu L."/>
            <person name="Ma J."/>
        </authorList>
    </citation>
    <scope>NUCLEOTIDE SEQUENCE [LARGE SCALE GENOMIC DNA]</scope>
    <source>
        <strain evidence="2">CGMCC 1.16031</strain>
    </source>
</reference>
<evidence type="ECO:0000313" key="2">
    <source>
        <dbReference type="Proteomes" id="UP001596364"/>
    </source>
</evidence>
<sequence>MPPPTSGSTDPFTLYAQQEIVEGQTLGLAAVFNRGLEGSDFSWQQLSGPVQLEFLAGNSKVVSADVDVAGNYTFRFSSQINGTLQSADISVNVQASSSPAAQLRLDHTAVEQLPASNASRTGKQTVSLRVDGDLAISNVSWQQVSGPAVTTTTNGQYLFFTAPSVSRDTLLEFKATVTFSSGQTATEQAFVLIDDTPINSTDGYFPVYAEQVMSSDIHPYRADSPYADVLVDCVVSNTLNNTCRFSTLPLLAMDSETPTVDDVMNRVVVSHDWMGQRFEEYLRNSAAGSDVMRLLRATTAVVISYDVTPAFFWSATGAIYLDPVYLWQTPQERDTLLDAPDYRAAFGDALQFDMYTTYTQNDEFFFKGYSASQRQSRPFEEMAKDISRLLFHELAHANDYISPARWASLSTTSDPFSASRSNRINQTLESSYPLTSVEMQALADVRFGTGAGQTPNYSATQLSYTAADIGGFFAPDSGVDFYNYSAIAEDLAMYFQHMLMVKTFGVDTVTVIWDQDTNITGWAEKNRIGKDALQGKAAFILESIIPELDGSATVAAFSDNQAIAAGEDYLCTFAPADPRCTASGKTTQPWLPQEFTQRLQAHGTAKLPLQ</sequence>
<dbReference type="InterPro" id="IPR013783">
    <property type="entry name" value="Ig-like_fold"/>
</dbReference>
<keyword evidence="2" id="KW-1185">Reference proteome</keyword>
<gene>
    <name evidence="1" type="ORF">ACFP85_08960</name>
</gene>
<protein>
    <submittedName>
        <fullName evidence="1">Uncharacterized protein</fullName>
    </submittedName>
</protein>
<accession>A0ABW1XL23</accession>
<dbReference type="Proteomes" id="UP001596364">
    <property type="component" value="Unassembled WGS sequence"/>
</dbReference>
<proteinExistence type="predicted"/>
<dbReference type="EMBL" id="JBHSUS010000001">
    <property type="protein sequence ID" value="MFC6440276.1"/>
    <property type="molecule type" value="Genomic_DNA"/>
</dbReference>
<comment type="caution">
    <text evidence="1">The sequence shown here is derived from an EMBL/GenBank/DDBJ whole genome shotgun (WGS) entry which is preliminary data.</text>
</comment>
<dbReference type="RefSeq" id="WP_131258078.1">
    <property type="nucleotide sequence ID" value="NZ_JBHSUS010000001.1"/>
</dbReference>
<evidence type="ECO:0000313" key="1">
    <source>
        <dbReference type="EMBL" id="MFC6440276.1"/>
    </source>
</evidence>